<dbReference type="NCBIfam" id="TIGR04520">
    <property type="entry name" value="ECF_ATPase_1"/>
    <property type="match status" value="1"/>
</dbReference>
<keyword evidence="6 10" id="KW-0067">ATP-binding</keyword>
<dbReference type="SUPFAM" id="SSF52540">
    <property type="entry name" value="P-loop containing nucleoside triphosphate hydrolases"/>
    <property type="match status" value="1"/>
</dbReference>
<comment type="subcellular location">
    <subcellularLocation>
        <location evidence="1">Cell membrane</location>
        <topology evidence="1">Peripheral membrane protein</topology>
    </subcellularLocation>
</comment>
<evidence type="ECO:0000256" key="3">
    <source>
        <dbReference type="ARBA" id="ARBA00022448"/>
    </source>
</evidence>
<dbReference type="NCBIfam" id="NF010167">
    <property type="entry name" value="PRK13648.1"/>
    <property type="match status" value="1"/>
</dbReference>
<comment type="similarity">
    <text evidence="2">Belongs to the ABC transporter superfamily.</text>
</comment>
<keyword evidence="8" id="KW-0472">Membrane</keyword>
<evidence type="ECO:0000256" key="2">
    <source>
        <dbReference type="ARBA" id="ARBA00005417"/>
    </source>
</evidence>
<dbReference type="Proteomes" id="UP000182762">
    <property type="component" value="Unassembled WGS sequence"/>
</dbReference>
<organism evidence="10 11">
    <name type="scientific">Priestia endophytica DSM 13796</name>
    <dbReference type="NCBI Taxonomy" id="1121089"/>
    <lineage>
        <taxon>Bacteria</taxon>
        <taxon>Bacillati</taxon>
        <taxon>Bacillota</taxon>
        <taxon>Bacilli</taxon>
        <taxon>Bacillales</taxon>
        <taxon>Bacillaceae</taxon>
        <taxon>Priestia</taxon>
    </lineage>
</organism>
<evidence type="ECO:0000256" key="5">
    <source>
        <dbReference type="ARBA" id="ARBA00022741"/>
    </source>
</evidence>
<dbReference type="PANTHER" id="PTHR43553">
    <property type="entry name" value="HEAVY METAL TRANSPORTER"/>
    <property type="match status" value="1"/>
</dbReference>
<dbReference type="NCBIfam" id="NF010156">
    <property type="entry name" value="PRK13635.1"/>
    <property type="match status" value="1"/>
</dbReference>
<name>A0A1I6C4L9_9BACI</name>
<gene>
    <name evidence="10" type="ORF">SAMN02745910_04969</name>
</gene>
<dbReference type="PANTHER" id="PTHR43553:SF24">
    <property type="entry name" value="ENERGY-COUPLING FACTOR TRANSPORTER ATP-BINDING PROTEIN ECFA1"/>
    <property type="match status" value="1"/>
</dbReference>
<proteinExistence type="inferred from homology"/>
<keyword evidence="5" id="KW-0547">Nucleotide-binding</keyword>
<evidence type="ECO:0000256" key="7">
    <source>
        <dbReference type="ARBA" id="ARBA00022967"/>
    </source>
</evidence>
<keyword evidence="3" id="KW-0813">Transport</keyword>
<dbReference type="InterPro" id="IPR003439">
    <property type="entry name" value="ABC_transporter-like_ATP-bd"/>
</dbReference>
<evidence type="ECO:0000259" key="9">
    <source>
        <dbReference type="PROSITE" id="PS50893"/>
    </source>
</evidence>
<evidence type="ECO:0000256" key="4">
    <source>
        <dbReference type="ARBA" id="ARBA00022475"/>
    </source>
</evidence>
<dbReference type="PROSITE" id="PS00211">
    <property type="entry name" value="ABC_TRANSPORTER_1"/>
    <property type="match status" value="1"/>
</dbReference>
<dbReference type="Pfam" id="PF00005">
    <property type="entry name" value="ABC_tran"/>
    <property type="match status" value="1"/>
</dbReference>
<evidence type="ECO:0000256" key="6">
    <source>
        <dbReference type="ARBA" id="ARBA00022840"/>
    </source>
</evidence>
<accession>A0A1I6C4L9</accession>
<dbReference type="InterPro" id="IPR015856">
    <property type="entry name" value="ABC_transpr_CbiO/EcfA_su"/>
</dbReference>
<evidence type="ECO:0000256" key="8">
    <source>
        <dbReference type="ARBA" id="ARBA00023136"/>
    </source>
</evidence>
<dbReference type="Gene3D" id="3.40.50.300">
    <property type="entry name" value="P-loop containing nucleotide triphosphate hydrolases"/>
    <property type="match status" value="1"/>
</dbReference>
<dbReference type="PROSITE" id="PS50893">
    <property type="entry name" value="ABC_TRANSPORTER_2"/>
    <property type="match status" value="1"/>
</dbReference>
<keyword evidence="7" id="KW-1278">Translocase</keyword>
<dbReference type="GeneID" id="93713481"/>
<sequence>MSNSVIEVKDLYFRYEEDGPYVLNNLSLNVYKGEWLAIAGHNGSGKSTLAKILNGLILPEQGSVKVADLMLTEDSVWDVRRHIGMVFQNPDNQFVGSTVEDDVAFGLENNGFPYEEMRKRVEEAIEVVGMKGFEKYEPHRLSGGQKQRIGIAGVVAMAPDVILLDEATSMLDPKGRSEVLETIRLLKNQRNLTIISITHDLNEVAKADRAIVLNKGELFATGTPSEIFELGSKLTEIGLDFPLASQISHVLRDKGISLEHIHLTTDNLVEELWRLYSKM</sequence>
<dbReference type="InterPro" id="IPR017871">
    <property type="entry name" value="ABC_transporter-like_CS"/>
</dbReference>
<dbReference type="InterPro" id="IPR027417">
    <property type="entry name" value="P-loop_NTPase"/>
</dbReference>
<comment type="caution">
    <text evidence="10">The sequence shown here is derived from an EMBL/GenBank/DDBJ whole genome shotgun (WGS) entry which is preliminary data.</text>
</comment>
<evidence type="ECO:0000313" key="11">
    <source>
        <dbReference type="Proteomes" id="UP000182762"/>
    </source>
</evidence>
<dbReference type="GO" id="GO:0005524">
    <property type="term" value="F:ATP binding"/>
    <property type="evidence" value="ECO:0007669"/>
    <property type="project" value="UniProtKB-KW"/>
</dbReference>
<dbReference type="InterPro" id="IPR050095">
    <property type="entry name" value="ECF_ABC_transporter_ATP-bd"/>
</dbReference>
<keyword evidence="4" id="KW-1003">Cell membrane</keyword>
<protein>
    <submittedName>
        <fullName evidence="10">Energy-coupling factor transport system ATP-binding protein</fullName>
    </submittedName>
</protein>
<dbReference type="EMBL" id="FOXX01000024">
    <property type="protein sequence ID" value="SFQ88141.1"/>
    <property type="molecule type" value="Genomic_DNA"/>
</dbReference>
<evidence type="ECO:0000313" key="10">
    <source>
        <dbReference type="EMBL" id="SFQ88141.1"/>
    </source>
</evidence>
<dbReference type="InterPro" id="IPR030947">
    <property type="entry name" value="EcfA_1"/>
</dbReference>
<dbReference type="SMART" id="SM00382">
    <property type="entry name" value="AAA"/>
    <property type="match status" value="1"/>
</dbReference>
<dbReference type="RefSeq" id="WP_061802646.1">
    <property type="nucleotide sequence ID" value="NZ_FOXX01000024.1"/>
</dbReference>
<dbReference type="InterPro" id="IPR003593">
    <property type="entry name" value="AAA+_ATPase"/>
</dbReference>
<dbReference type="CDD" id="cd03225">
    <property type="entry name" value="ABC_cobalt_CbiO_domain1"/>
    <property type="match status" value="1"/>
</dbReference>
<evidence type="ECO:0000256" key="1">
    <source>
        <dbReference type="ARBA" id="ARBA00004202"/>
    </source>
</evidence>
<feature type="domain" description="ABC transporter" evidence="9">
    <location>
        <begin position="6"/>
        <end position="240"/>
    </location>
</feature>
<keyword evidence="11" id="KW-1185">Reference proteome</keyword>
<reference evidence="10 11" key="1">
    <citation type="submission" date="2016-10" db="EMBL/GenBank/DDBJ databases">
        <authorList>
            <person name="Varghese N."/>
            <person name="Submissions S."/>
        </authorList>
    </citation>
    <scope>NUCLEOTIDE SEQUENCE [LARGE SCALE GENOMIC DNA]</scope>
    <source>
        <strain evidence="10 11">DSM 13796</strain>
    </source>
</reference>